<proteinExistence type="inferred from homology"/>
<organism evidence="5 6">
    <name type="scientific">Dactylosporangium cerinum</name>
    <dbReference type="NCBI Taxonomy" id="1434730"/>
    <lineage>
        <taxon>Bacteria</taxon>
        <taxon>Bacillati</taxon>
        <taxon>Actinomycetota</taxon>
        <taxon>Actinomycetes</taxon>
        <taxon>Micromonosporales</taxon>
        <taxon>Micromonosporaceae</taxon>
        <taxon>Dactylosporangium</taxon>
    </lineage>
</organism>
<dbReference type="Pfam" id="PF14361">
    <property type="entry name" value="RsbRD_N"/>
    <property type="match status" value="1"/>
</dbReference>
<dbReference type="InterPro" id="IPR025736">
    <property type="entry name" value="PucR_C-HTH_dom"/>
</dbReference>
<protein>
    <submittedName>
        <fullName evidence="5">PucR family transcriptional regulator</fullName>
    </submittedName>
</protein>
<evidence type="ECO:0000259" key="2">
    <source>
        <dbReference type="Pfam" id="PF13556"/>
    </source>
</evidence>
<name>A0ABV9VMY8_9ACTN</name>
<comment type="similarity">
    <text evidence="1">Belongs to the CdaR family.</text>
</comment>
<accession>A0ABV9VMY8</accession>
<dbReference type="Gene3D" id="1.10.10.2840">
    <property type="entry name" value="PucR C-terminal helix-turn-helix domain"/>
    <property type="match status" value="1"/>
</dbReference>
<comment type="caution">
    <text evidence="5">The sequence shown here is derived from an EMBL/GenBank/DDBJ whole genome shotgun (WGS) entry which is preliminary data.</text>
</comment>
<dbReference type="InterPro" id="IPR051448">
    <property type="entry name" value="CdaR-like_regulators"/>
</dbReference>
<evidence type="ECO:0000259" key="3">
    <source>
        <dbReference type="Pfam" id="PF14361"/>
    </source>
</evidence>
<dbReference type="PANTHER" id="PTHR33744">
    <property type="entry name" value="CARBOHYDRATE DIACID REGULATOR"/>
    <property type="match status" value="1"/>
</dbReference>
<gene>
    <name evidence="5" type="ORF">ACFPIJ_07765</name>
</gene>
<feature type="domain" description="CdaR GGDEF-like" evidence="4">
    <location>
        <begin position="192"/>
        <end position="291"/>
    </location>
</feature>
<sequence>MTSPFPFAWPARRGMPDLASLDEPTRRTIARAVELLRAKQDAFGHRFLKLARAHLPGYGVLTDEEIRATAQLFMDTLVSELSFLRVPDGALRELLNRFAVERGARGIPPEVLAAGYQMGSREMLTLLDEVGLEVGLPADLLLAVHDSTWEFSNEASSVFARVQHDLALERAHFDAERRSTFAAGVLSGAFPAEQINRDAHLFGLDPRARHVPLAARAPAPASPDGADAIRRGIAAALRMPADRLLFAEIGTCLGFIAPAPPDQLTGHLVAAGPPTVLDQLHDGFQEAVLALATAEQFRQSGLVRLADLGPRPLVLSGTRIAAGLAARHLHALDAQARATTDIEETTRVYLECDQQVREVAQRLAVHQNTVRYRVHRFEELTGLDLHHTEDLVTAWWLLNRRRPPAVMLKE</sequence>
<evidence type="ECO:0000313" key="5">
    <source>
        <dbReference type="EMBL" id="MFC4997720.1"/>
    </source>
</evidence>
<dbReference type="Pfam" id="PF13556">
    <property type="entry name" value="HTH_30"/>
    <property type="match status" value="1"/>
</dbReference>
<evidence type="ECO:0000256" key="1">
    <source>
        <dbReference type="ARBA" id="ARBA00006754"/>
    </source>
</evidence>
<dbReference type="EMBL" id="JBHSIU010000010">
    <property type="protein sequence ID" value="MFC4997720.1"/>
    <property type="molecule type" value="Genomic_DNA"/>
</dbReference>
<dbReference type="InterPro" id="IPR025751">
    <property type="entry name" value="RsbRD_N_dom"/>
</dbReference>
<keyword evidence="6" id="KW-1185">Reference proteome</keyword>
<reference evidence="6" key="1">
    <citation type="journal article" date="2019" name="Int. J. Syst. Evol. Microbiol.">
        <title>The Global Catalogue of Microorganisms (GCM) 10K type strain sequencing project: providing services to taxonomists for standard genome sequencing and annotation.</title>
        <authorList>
            <consortium name="The Broad Institute Genomics Platform"/>
            <consortium name="The Broad Institute Genome Sequencing Center for Infectious Disease"/>
            <person name="Wu L."/>
            <person name="Ma J."/>
        </authorList>
    </citation>
    <scope>NUCLEOTIDE SEQUENCE [LARGE SCALE GENOMIC DNA]</scope>
    <source>
        <strain evidence="6">CGMCC 4.7152</strain>
    </source>
</reference>
<dbReference type="Pfam" id="PF17853">
    <property type="entry name" value="GGDEF_2"/>
    <property type="match status" value="1"/>
</dbReference>
<evidence type="ECO:0000259" key="4">
    <source>
        <dbReference type="Pfam" id="PF17853"/>
    </source>
</evidence>
<dbReference type="Proteomes" id="UP001595912">
    <property type="component" value="Unassembled WGS sequence"/>
</dbReference>
<dbReference type="RefSeq" id="WP_380113950.1">
    <property type="nucleotide sequence ID" value="NZ_JBHSIU010000010.1"/>
</dbReference>
<dbReference type="InterPro" id="IPR041522">
    <property type="entry name" value="CdaR_GGDEF"/>
</dbReference>
<dbReference type="InterPro" id="IPR042070">
    <property type="entry name" value="PucR_C-HTH_sf"/>
</dbReference>
<feature type="domain" description="PucR C-terminal helix-turn-helix" evidence="2">
    <location>
        <begin position="344"/>
        <end position="397"/>
    </location>
</feature>
<feature type="domain" description="RsbT co-antagonist protein RsbRD N-terminal" evidence="3">
    <location>
        <begin position="46"/>
        <end position="178"/>
    </location>
</feature>
<dbReference type="PANTHER" id="PTHR33744:SF1">
    <property type="entry name" value="DNA-BINDING TRANSCRIPTIONAL ACTIVATOR ADER"/>
    <property type="match status" value="1"/>
</dbReference>
<evidence type="ECO:0000313" key="6">
    <source>
        <dbReference type="Proteomes" id="UP001595912"/>
    </source>
</evidence>